<evidence type="ECO:0000313" key="2">
    <source>
        <dbReference type="Proteomes" id="UP000267606"/>
    </source>
</evidence>
<reference evidence="1 2" key="2">
    <citation type="submission" date="2018-11" db="EMBL/GenBank/DDBJ databases">
        <authorList>
            <consortium name="Pathogen Informatics"/>
        </authorList>
    </citation>
    <scope>NUCLEOTIDE SEQUENCE [LARGE SCALE GENOMIC DNA]</scope>
</reference>
<protein>
    <submittedName>
        <fullName evidence="1 3">Uncharacterized protein</fullName>
    </submittedName>
</protein>
<sequence>MLLKYLISQNTNIRITKMHDDKRIDQKPLVLRHLLSFCVESFRGIFCCICSNTFMNKNIISRETNCVVKNRAEYRAKDKGFQYMSKSSF</sequence>
<name>A0A183HMT2_9BILA</name>
<evidence type="ECO:0000313" key="3">
    <source>
        <dbReference type="WBParaSite" id="OFLC_0000879301-mRNA-1"/>
    </source>
</evidence>
<gene>
    <name evidence="1" type="ORF">OFLC_LOCUS8797</name>
</gene>
<evidence type="ECO:0000313" key="1">
    <source>
        <dbReference type="EMBL" id="VDO57453.1"/>
    </source>
</evidence>
<keyword evidence="2" id="KW-1185">Reference proteome</keyword>
<dbReference type="EMBL" id="UZAJ01010245">
    <property type="protein sequence ID" value="VDO57453.1"/>
    <property type="molecule type" value="Genomic_DNA"/>
</dbReference>
<organism evidence="3">
    <name type="scientific">Onchocerca flexuosa</name>
    <dbReference type="NCBI Taxonomy" id="387005"/>
    <lineage>
        <taxon>Eukaryota</taxon>
        <taxon>Metazoa</taxon>
        <taxon>Ecdysozoa</taxon>
        <taxon>Nematoda</taxon>
        <taxon>Chromadorea</taxon>
        <taxon>Rhabditida</taxon>
        <taxon>Spirurina</taxon>
        <taxon>Spiruromorpha</taxon>
        <taxon>Filarioidea</taxon>
        <taxon>Onchocercidae</taxon>
        <taxon>Onchocerca</taxon>
    </lineage>
</organism>
<dbReference type="AlphaFoldDB" id="A0A183HMT2"/>
<dbReference type="WBParaSite" id="OFLC_0000879301-mRNA-1">
    <property type="protein sequence ID" value="OFLC_0000879301-mRNA-1"/>
    <property type="gene ID" value="OFLC_0000879301"/>
</dbReference>
<accession>A0A183HMT2</accession>
<dbReference type="Proteomes" id="UP000267606">
    <property type="component" value="Unassembled WGS sequence"/>
</dbReference>
<proteinExistence type="predicted"/>
<reference evidence="3" key="1">
    <citation type="submission" date="2016-06" db="UniProtKB">
        <authorList>
            <consortium name="WormBaseParasite"/>
        </authorList>
    </citation>
    <scope>IDENTIFICATION</scope>
</reference>